<evidence type="ECO:0000313" key="2">
    <source>
        <dbReference type="EMBL" id="PZM94291.1"/>
    </source>
</evidence>
<proteinExistence type="predicted"/>
<dbReference type="SUPFAM" id="SSF51905">
    <property type="entry name" value="FAD/NAD(P)-binding domain"/>
    <property type="match status" value="2"/>
</dbReference>
<sequence length="348" mass="37539">MDTVVIGGGQAGLSTAYFLRKFGIEYVVLDHSPAAGGAWQFRWPSLTLSTAHRVHDLPGMPLGEQDTSRPAAEVVSEYFARYERTFQLNVRRPVHVAAVRDSGDRLVVESSAEVWLAHTVVNATGTWDKPFVPYYPGRETFRGWQLHSSAYPGADAFAGKHVVVVGGGASATQQLAEISQVTTTTWVTRRPPEFRAAGAFTEEWGRRVEAAVAANTARGGPPRSVVSYTGLGLTPEVEAARKRGALDRLPMFDRITPDGVAWDDGRFVRADVILWATGFRPAVDHLAPLKLREPAGGIAVVNTRAVREPRLFLVGYGPSASTIGAARAGRVAATGVRDLLTAKDLQVA</sequence>
<dbReference type="STRING" id="1111738.GCA_000427905_00436"/>
<dbReference type="Gene3D" id="3.50.50.60">
    <property type="entry name" value="FAD/NAD(P)-binding domain"/>
    <property type="match status" value="1"/>
</dbReference>
<reference evidence="2" key="1">
    <citation type="submission" date="2018-05" db="EMBL/GenBank/DDBJ databases">
        <authorList>
            <person name="Lanie J.A."/>
            <person name="Ng W.-L."/>
            <person name="Kazmierczak K.M."/>
            <person name="Andrzejewski T.M."/>
            <person name="Davidsen T.M."/>
            <person name="Wayne K.J."/>
            <person name="Tettelin H."/>
            <person name="Glass J.I."/>
            <person name="Rusch D."/>
            <person name="Podicherti R."/>
            <person name="Tsui H.-C.T."/>
            <person name="Winkler M.E."/>
        </authorList>
    </citation>
    <scope>NUCLEOTIDE SEQUENCE</scope>
    <source>
        <strain evidence="2">ZC4RG45</strain>
    </source>
</reference>
<dbReference type="PANTHER" id="PTHR43539:SF78">
    <property type="entry name" value="FLAVIN-CONTAINING MONOOXYGENASE"/>
    <property type="match status" value="1"/>
</dbReference>
<dbReference type="InterPro" id="IPR050982">
    <property type="entry name" value="Auxin_biosynth/cation_transpt"/>
</dbReference>
<dbReference type="AlphaFoldDB" id="A0A2W4J793"/>
<dbReference type="InterPro" id="IPR036188">
    <property type="entry name" value="FAD/NAD-bd_sf"/>
</dbReference>
<dbReference type="PANTHER" id="PTHR43539">
    <property type="entry name" value="FLAVIN-BINDING MONOOXYGENASE-LIKE PROTEIN (AFU_ORTHOLOGUE AFUA_4G09220)"/>
    <property type="match status" value="1"/>
</dbReference>
<protein>
    <submittedName>
        <fullName evidence="2">NAD(P)/FAD-dependent oxidoreductase</fullName>
    </submittedName>
</protein>
<dbReference type="GO" id="GO:0050660">
    <property type="term" value="F:flavin adenine dinucleotide binding"/>
    <property type="evidence" value="ECO:0007669"/>
    <property type="project" value="TreeGrafter"/>
</dbReference>
<comment type="caution">
    <text evidence="2">The sequence shown here is derived from an EMBL/GenBank/DDBJ whole genome shotgun (WGS) entry which is preliminary data.</text>
</comment>
<keyword evidence="1" id="KW-0560">Oxidoreductase</keyword>
<organism evidence="2">
    <name type="scientific">Thermocrispum agreste</name>
    <dbReference type="NCBI Taxonomy" id="37925"/>
    <lineage>
        <taxon>Bacteria</taxon>
        <taxon>Bacillati</taxon>
        <taxon>Actinomycetota</taxon>
        <taxon>Actinomycetes</taxon>
        <taxon>Pseudonocardiales</taxon>
        <taxon>Pseudonocardiaceae</taxon>
        <taxon>Thermocrispum</taxon>
    </lineage>
</organism>
<dbReference type="PRINTS" id="PR00469">
    <property type="entry name" value="PNDRDTASEII"/>
</dbReference>
<dbReference type="PRINTS" id="PR00368">
    <property type="entry name" value="FADPNR"/>
</dbReference>
<accession>A0A2W4J793</accession>
<name>A0A2W4J793_9PSEU</name>
<dbReference type="Pfam" id="PF13738">
    <property type="entry name" value="Pyr_redox_3"/>
    <property type="match status" value="1"/>
</dbReference>
<dbReference type="GO" id="GO:0004497">
    <property type="term" value="F:monooxygenase activity"/>
    <property type="evidence" value="ECO:0007669"/>
    <property type="project" value="TreeGrafter"/>
</dbReference>
<gene>
    <name evidence="2" type="ORF">DIU77_14515</name>
</gene>
<evidence type="ECO:0000256" key="1">
    <source>
        <dbReference type="ARBA" id="ARBA00023002"/>
    </source>
</evidence>
<dbReference type="EMBL" id="QGUI01000605">
    <property type="protein sequence ID" value="PZM94291.1"/>
    <property type="molecule type" value="Genomic_DNA"/>
</dbReference>